<dbReference type="EMBL" id="LLXI01000374">
    <property type="protein sequence ID" value="PKY45304.1"/>
    <property type="molecule type" value="Genomic_DNA"/>
</dbReference>
<gene>
    <name evidence="1" type="ORF">RhiirA4_542500</name>
</gene>
<name>A0A2I1GF90_9GLOM</name>
<evidence type="ECO:0000313" key="2">
    <source>
        <dbReference type="Proteomes" id="UP000234323"/>
    </source>
</evidence>
<sequence>MLTKESLNIKYLKVLKRDIDVSELRPYSELYQKHKSNLSQLIITSIFTTRHWINIQIYIEEFSNENFDYFGITDKTLCPLCK</sequence>
<dbReference type="VEuPathDB" id="FungiDB:RhiirA1_541366"/>
<accession>A0A2I1GF90</accession>
<evidence type="ECO:0000313" key="1">
    <source>
        <dbReference type="EMBL" id="PKY45304.1"/>
    </source>
</evidence>
<organism evidence="1 2">
    <name type="scientific">Rhizophagus irregularis</name>
    <dbReference type="NCBI Taxonomy" id="588596"/>
    <lineage>
        <taxon>Eukaryota</taxon>
        <taxon>Fungi</taxon>
        <taxon>Fungi incertae sedis</taxon>
        <taxon>Mucoromycota</taxon>
        <taxon>Glomeromycotina</taxon>
        <taxon>Glomeromycetes</taxon>
        <taxon>Glomerales</taxon>
        <taxon>Glomeraceae</taxon>
        <taxon>Rhizophagus</taxon>
    </lineage>
</organism>
<dbReference type="VEuPathDB" id="FungiDB:RhiirFUN_004822"/>
<comment type="caution">
    <text evidence="1">The sequence shown here is derived from an EMBL/GenBank/DDBJ whole genome shotgun (WGS) entry which is preliminary data.</text>
</comment>
<dbReference type="AlphaFoldDB" id="A0A2I1GF90"/>
<protein>
    <submittedName>
        <fullName evidence="1">Uncharacterized protein</fullName>
    </submittedName>
</protein>
<keyword evidence="2" id="KW-1185">Reference proteome</keyword>
<dbReference type="Proteomes" id="UP000234323">
    <property type="component" value="Unassembled WGS sequence"/>
</dbReference>
<reference evidence="1 2" key="1">
    <citation type="submission" date="2015-10" db="EMBL/GenBank/DDBJ databases">
        <title>Genome analyses suggest a sexual origin of heterokaryosis in a supposedly ancient asexual fungus.</title>
        <authorList>
            <person name="Ropars J."/>
            <person name="Sedzielewska K."/>
            <person name="Noel J."/>
            <person name="Charron P."/>
            <person name="Farinelli L."/>
            <person name="Marton T."/>
            <person name="Kruger M."/>
            <person name="Pelin A."/>
            <person name="Brachmann A."/>
            <person name="Corradi N."/>
        </authorList>
    </citation>
    <scope>NUCLEOTIDE SEQUENCE [LARGE SCALE GENOMIC DNA]</scope>
    <source>
        <strain evidence="1 2">A4</strain>
    </source>
</reference>
<proteinExistence type="predicted"/>